<feature type="non-terminal residue" evidence="1">
    <location>
        <position position="1"/>
    </location>
</feature>
<protein>
    <submittedName>
        <fullName evidence="1">Uncharacterized protein</fullName>
    </submittedName>
</protein>
<comment type="caution">
    <text evidence="1">The sequence shown here is derived from an EMBL/GenBank/DDBJ whole genome shotgun (WGS) entry which is preliminary data.</text>
</comment>
<dbReference type="EMBL" id="JABSTQ010010867">
    <property type="protein sequence ID" value="KAG0417223.1"/>
    <property type="molecule type" value="Genomic_DNA"/>
</dbReference>
<sequence>FGPLAASYAAPYWCEANHQYGAGPRPSLPATRKQRLSKQPRCKRALQKAVPSSRPGPDADYGPAAQQPDMEQKTLEIACETFVNSLVLSEEQRDELEIETRGQADSPRWKDERRKRLTASSFGRVCKMKPTTSCECTVACLLYTFVCTPAMQYGRDNEPKAIERLETDKGVNVKKCGLFVDREYPYLAATPDGLVGEDTVVEVKCPENSKDLTPLEGVQKKKIAFCEEVEIGGAKTGAIALKKSSNHWYQVQGQLHITGRTNCLFVV</sequence>
<gene>
    <name evidence="1" type="ORF">HPB47_005782</name>
</gene>
<evidence type="ECO:0000313" key="2">
    <source>
        <dbReference type="Proteomes" id="UP000805193"/>
    </source>
</evidence>
<reference evidence="1 2" key="1">
    <citation type="journal article" date="2020" name="Cell">
        <title>Large-Scale Comparative Analyses of Tick Genomes Elucidate Their Genetic Diversity and Vector Capacities.</title>
        <authorList>
            <consortium name="Tick Genome and Microbiome Consortium (TIGMIC)"/>
            <person name="Jia N."/>
            <person name="Wang J."/>
            <person name="Shi W."/>
            <person name="Du L."/>
            <person name="Sun Y."/>
            <person name="Zhan W."/>
            <person name="Jiang J.F."/>
            <person name="Wang Q."/>
            <person name="Zhang B."/>
            <person name="Ji P."/>
            <person name="Bell-Sakyi L."/>
            <person name="Cui X.M."/>
            <person name="Yuan T.T."/>
            <person name="Jiang B.G."/>
            <person name="Yang W.F."/>
            <person name="Lam T.T."/>
            <person name="Chang Q.C."/>
            <person name="Ding S.J."/>
            <person name="Wang X.J."/>
            <person name="Zhu J.G."/>
            <person name="Ruan X.D."/>
            <person name="Zhao L."/>
            <person name="Wei J.T."/>
            <person name="Ye R.Z."/>
            <person name="Que T.C."/>
            <person name="Du C.H."/>
            <person name="Zhou Y.H."/>
            <person name="Cheng J.X."/>
            <person name="Dai P.F."/>
            <person name="Guo W.B."/>
            <person name="Han X.H."/>
            <person name="Huang E.J."/>
            <person name="Li L.F."/>
            <person name="Wei W."/>
            <person name="Gao Y.C."/>
            <person name="Liu J.Z."/>
            <person name="Shao H.Z."/>
            <person name="Wang X."/>
            <person name="Wang C.C."/>
            <person name="Yang T.C."/>
            <person name="Huo Q.B."/>
            <person name="Li W."/>
            <person name="Chen H.Y."/>
            <person name="Chen S.E."/>
            <person name="Zhou L.G."/>
            <person name="Ni X.B."/>
            <person name="Tian J.H."/>
            <person name="Sheng Y."/>
            <person name="Liu T."/>
            <person name="Pan Y.S."/>
            <person name="Xia L.Y."/>
            <person name="Li J."/>
            <person name="Zhao F."/>
            <person name="Cao W.C."/>
        </authorList>
    </citation>
    <scope>NUCLEOTIDE SEQUENCE [LARGE SCALE GENOMIC DNA]</scope>
    <source>
        <strain evidence="1">Iper-2018</strain>
    </source>
</reference>
<keyword evidence="2" id="KW-1185">Reference proteome</keyword>
<name>A0AC60PBY9_IXOPE</name>
<proteinExistence type="predicted"/>
<evidence type="ECO:0000313" key="1">
    <source>
        <dbReference type="EMBL" id="KAG0417223.1"/>
    </source>
</evidence>
<organism evidence="1 2">
    <name type="scientific">Ixodes persulcatus</name>
    <name type="common">Taiga tick</name>
    <dbReference type="NCBI Taxonomy" id="34615"/>
    <lineage>
        <taxon>Eukaryota</taxon>
        <taxon>Metazoa</taxon>
        <taxon>Ecdysozoa</taxon>
        <taxon>Arthropoda</taxon>
        <taxon>Chelicerata</taxon>
        <taxon>Arachnida</taxon>
        <taxon>Acari</taxon>
        <taxon>Parasitiformes</taxon>
        <taxon>Ixodida</taxon>
        <taxon>Ixodoidea</taxon>
        <taxon>Ixodidae</taxon>
        <taxon>Ixodinae</taxon>
        <taxon>Ixodes</taxon>
    </lineage>
</organism>
<dbReference type="Proteomes" id="UP000805193">
    <property type="component" value="Unassembled WGS sequence"/>
</dbReference>
<accession>A0AC60PBY9</accession>
<feature type="non-terminal residue" evidence="1">
    <location>
        <position position="267"/>
    </location>
</feature>